<sequence length="1028" mass="105498">MENEASEASQPGPARSEGRAMRCAWWKQADSGSGLSDSGISDSEASGTPEVSGEMRRPPGTPFAAIAGTILAMLLLFMPPGVRAGGPRWVAGSSYFSPSVMGHPIIIPGGKLICFFDLGDLSPTVTKAQADALVASARLWNNVPTAAFNIAGGGNLAEDVNGTNVTVSSTGVVTMPVDLRSTATSRQIGVVYDEDGSVINALYGPGASDPSDCQKDSVFTYVDNFSTAGTLAHGVMLINGLCAMTSTQLTNLQYQIARAFGRLAGLDWSSTNEEMFVGDQITTEGLQGWPVMHPVERLCDESGNACMPNMTTLRPDDMAALSRLYPVTSANIGSFISKKLTVPNTISVTGTIHFKNGQGMQGVNVVLRPLVNGEPDIRYTVTAVSGVLYQGNAGNRVNGPDDAQGNALDRFGSSDPSLEGYFDLSDVALPSGVTSSDYQLTFEPINPEYVEEFSVGPYVTGQVTPSGTMPVITLHGLTAGSSVTEDVVIDDSAGDTTATSRGVGSSEEEPSQLAAGGEWMGQLDAPGQTVWFAWRARANREFTIEGEALDASGQDSQDKARLVLGMWNGTADAGTLPAIGTLQPLNGDVVGLTTLPVATTADGEVRLGIADARGDGRPDYLYRGRVLYADTVSPARLPVSGGPILIAGMGFHLNSTVTVNGNPAEVTSVSPTEITAIAPASGGTTGNVLVEVEDPQTLGMAAIEDGLSYEAENGDLLAVVTAPSGSVDMGVPLPFTVRALDETGQIPASGVTVTFRVTEGAAALGCGAASCSVVTGEDGTAAVLVSAASTALTQITASLSNGATTLAEFTGVAPPSISAVTPNLYLAIGATTTWNPQGLVLNNGAPVAGQSVSWTPMGIGATVTEQNGVSNSGGLVSSQIAAGPLGAGDVVPVDACLTASSTCTQFMVLAVHTQTAALAALSGTTQNISAAQSLSPVVLRVTDAIGHPMAGAVVTFYETTYAWTEPCPQHGRCPAAPVLGQQTVQLTSLADGSVTLVPSANDGQPERLIVTAVTGDAAVLNFQIEQYP</sequence>
<dbReference type="CDD" id="cd00603">
    <property type="entry name" value="IPT_PCSR"/>
    <property type="match status" value="1"/>
</dbReference>
<dbReference type="SUPFAM" id="SSF81296">
    <property type="entry name" value="E set domains"/>
    <property type="match status" value="1"/>
</dbReference>
<organism evidence="3 4">
    <name type="scientific">Paracidobacterium acidisoli</name>
    <dbReference type="NCBI Taxonomy" id="2303751"/>
    <lineage>
        <taxon>Bacteria</taxon>
        <taxon>Pseudomonadati</taxon>
        <taxon>Acidobacteriota</taxon>
        <taxon>Terriglobia</taxon>
        <taxon>Terriglobales</taxon>
        <taxon>Acidobacteriaceae</taxon>
        <taxon>Paracidobacterium</taxon>
    </lineage>
</organism>
<gene>
    <name evidence="3" type="ORF">D0Y96_19355</name>
</gene>
<proteinExistence type="predicted"/>
<dbReference type="SUPFAM" id="SSF49373">
    <property type="entry name" value="Invasin/intimin cell-adhesion fragments"/>
    <property type="match status" value="1"/>
</dbReference>
<dbReference type="EMBL" id="QVQT01000008">
    <property type="protein sequence ID" value="RFU14964.1"/>
    <property type="molecule type" value="Genomic_DNA"/>
</dbReference>
<keyword evidence="4" id="KW-1185">Reference proteome</keyword>
<dbReference type="Proteomes" id="UP000264702">
    <property type="component" value="Unassembled WGS sequence"/>
</dbReference>
<dbReference type="Gene3D" id="2.60.40.10">
    <property type="entry name" value="Immunoglobulins"/>
    <property type="match status" value="2"/>
</dbReference>
<reference evidence="3 4" key="1">
    <citation type="submission" date="2018-08" db="EMBL/GenBank/DDBJ databases">
        <title>Acidipila sp. 4G-K13, an acidobacterium isolated from forest soil.</title>
        <authorList>
            <person name="Gao Z.-H."/>
            <person name="Qiu L.-H."/>
        </authorList>
    </citation>
    <scope>NUCLEOTIDE SEQUENCE [LARGE SCALE GENOMIC DNA]</scope>
    <source>
        <strain evidence="3 4">4G-K13</strain>
    </source>
</reference>
<dbReference type="InterPro" id="IPR013783">
    <property type="entry name" value="Ig-like_fold"/>
</dbReference>
<evidence type="ECO:0000313" key="3">
    <source>
        <dbReference type="EMBL" id="RFU14964.1"/>
    </source>
</evidence>
<accession>A0A372IJ76</accession>
<protein>
    <recommendedName>
        <fullName evidence="2">IPT/TIG domain-containing protein</fullName>
    </recommendedName>
</protein>
<dbReference type="InterPro" id="IPR008964">
    <property type="entry name" value="Invasin/intimin_cell_adhesion"/>
</dbReference>
<feature type="domain" description="IPT/TIG" evidence="2">
    <location>
        <begin position="631"/>
        <end position="694"/>
    </location>
</feature>
<evidence type="ECO:0000259" key="2">
    <source>
        <dbReference type="Pfam" id="PF01833"/>
    </source>
</evidence>
<name>A0A372IJ76_9BACT</name>
<evidence type="ECO:0000256" key="1">
    <source>
        <dbReference type="SAM" id="MobiDB-lite"/>
    </source>
</evidence>
<dbReference type="InterPro" id="IPR002909">
    <property type="entry name" value="IPT_dom"/>
</dbReference>
<dbReference type="AlphaFoldDB" id="A0A372IJ76"/>
<comment type="caution">
    <text evidence="3">The sequence shown here is derived from an EMBL/GenBank/DDBJ whole genome shotgun (WGS) entry which is preliminary data.</text>
</comment>
<feature type="compositionally biased region" description="Low complexity" evidence="1">
    <location>
        <begin position="30"/>
        <end position="43"/>
    </location>
</feature>
<dbReference type="InterPro" id="IPR014756">
    <property type="entry name" value="Ig_E-set"/>
</dbReference>
<evidence type="ECO:0000313" key="4">
    <source>
        <dbReference type="Proteomes" id="UP000264702"/>
    </source>
</evidence>
<feature type="region of interest" description="Disordered" evidence="1">
    <location>
        <begin position="1"/>
        <end position="59"/>
    </location>
</feature>
<dbReference type="Pfam" id="PF01833">
    <property type="entry name" value="TIG"/>
    <property type="match status" value="1"/>
</dbReference>